<gene>
    <name evidence="2" type="primary">Necator_chrI.g414</name>
    <name evidence="2" type="ORF">RB195_004292</name>
</gene>
<comment type="caution">
    <text evidence="2">The sequence shown here is derived from an EMBL/GenBank/DDBJ whole genome shotgun (WGS) entry which is preliminary data.</text>
</comment>
<feature type="region of interest" description="Disordered" evidence="1">
    <location>
        <begin position="165"/>
        <end position="244"/>
    </location>
</feature>
<accession>A0ABR1BKS4</accession>
<reference evidence="2 3" key="1">
    <citation type="submission" date="2023-08" db="EMBL/GenBank/DDBJ databases">
        <title>A Necator americanus chromosomal reference genome.</title>
        <authorList>
            <person name="Ilik V."/>
            <person name="Petrzelkova K.J."/>
            <person name="Pardy F."/>
            <person name="Fuh T."/>
            <person name="Niatou-Singa F.S."/>
            <person name="Gouil Q."/>
            <person name="Baker L."/>
            <person name="Ritchie M.E."/>
            <person name="Jex A.R."/>
            <person name="Gazzola D."/>
            <person name="Li H."/>
            <person name="Toshio Fujiwara R."/>
            <person name="Zhan B."/>
            <person name="Aroian R.V."/>
            <person name="Pafco B."/>
            <person name="Schwarz E.M."/>
        </authorList>
    </citation>
    <scope>NUCLEOTIDE SEQUENCE [LARGE SCALE GENOMIC DNA]</scope>
    <source>
        <strain evidence="2 3">Aroian</strain>
        <tissue evidence="2">Whole animal</tissue>
    </source>
</reference>
<sequence>MVSRETHVSHMMLRSLCGCRTNKVDDKDVVIVKDYRDTVFIYASNKILARSLIGALFKTLENRNLKPTGMNMVKSTKELVQKSGILKKTGKSSAYVDEVCIVSLWHGENIFAQTVSAISSFCRNYAFLQGIDVIITDSTKSTRKEAELWINSASPTLLTIPAATAEEPPADGDDPPPNLEEETTTVIEAAEEHERPGSPSLHHVQDPDDVVLIRESSTADTLPVDEKVENPHVSLVTPPPNPPS</sequence>
<dbReference type="Proteomes" id="UP001303046">
    <property type="component" value="Unassembled WGS sequence"/>
</dbReference>
<evidence type="ECO:0000256" key="1">
    <source>
        <dbReference type="SAM" id="MobiDB-lite"/>
    </source>
</evidence>
<name>A0ABR1BKS4_NECAM</name>
<organism evidence="2 3">
    <name type="scientific">Necator americanus</name>
    <name type="common">Human hookworm</name>
    <dbReference type="NCBI Taxonomy" id="51031"/>
    <lineage>
        <taxon>Eukaryota</taxon>
        <taxon>Metazoa</taxon>
        <taxon>Ecdysozoa</taxon>
        <taxon>Nematoda</taxon>
        <taxon>Chromadorea</taxon>
        <taxon>Rhabditida</taxon>
        <taxon>Rhabditina</taxon>
        <taxon>Rhabditomorpha</taxon>
        <taxon>Strongyloidea</taxon>
        <taxon>Ancylostomatidae</taxon>
        <taxon>Bunostominae</taxon>
        <taxon>Necator</taxon>
    </lineage>
</organism>
<proteinExistence type="predicted"/>
<protein>
    <submittedName>
        <fullName evidence="2">Uncharacterized protein</fullName>
    </submittedName>
</protein>
<feature type="compositionally biased region" description="Acidic residues" evidence="1">
    <location>
        <begin position="168"/>
        <end position="183"/>
    </location>
</feature>
<keyword evidence="3" id="KW-1185">Reference proteome</keyword>
<evidence type="ECO:0000313" key="3">
    <source>
        <dbReference type="Proteomes" id="UP001303046"/>
    </source>
</evidence>
<dbReference type="EMBL" id="JAVFWL010000001">
    <property type="protein sequence ID" value="KAK6725877.1"/>
    <property type="molecule type" value="Genomic_DNA"/>
</dbReference>
<evidence type="ECO:0000313" key="2">
    <source>
        <dbReference type="EMBL" id="KAK6725877.1"/>
    </source>
</evidence>